<feature type="transmembrane region" description="Helical" evidence="1">
    <location>
        <begin position="82"/>
        <end position="97"/>
    </location>
</feature>
<dbReference type="Pfam" id="PF16316">
    <property type="entry name" value="DUF4956"/>
    <property type="match status" value="1"/>
</dbReference>
<evidence type="ECO:0000256" key="1">
    <source>
        <dbReference type="SAM" id="Phobius"/>
    </source>
</evidence>
<gene>
    <name evidence="2" type="ordered locus">Bcav_0851</name>
</gene>
<dbReference type="KEGG" id="bcv:Bcav_0851"/>
<proteinExistence type="predicted"/>
<feature type="transmembrane region" description="Helical" evidence="1">
    <location>
        <begin position="6"/>
        <end position="24"/>
    </location>
</feature>
<dbReference type="Proteomes" id="UP000007962">
    <property type="component" value="Chromosome"/>
</dbReference>
<accession>C5BZE0</accession>
<evidence type="ECO:0008006" key="4">
    <source>
        <dbReference type="Google" id="ProtNLM"/>
    </source>
</evidence>
<dbReference type="RefSeq" id="WP_012725892.1">
    <property type="nucleotide sequence ID" value="NC_012669.1"/>
</dbReference>
<dbReference type="EMBL" id="CP001618">
    <property type="protein sequence ID" value="ACQ79112.1"/>
    <property type="molecule type" value="Genomic_DNA"/>
</dbReference>
<keyword evidence="1" id="KW-0812">Transmembrane</keyword>
<keyword evidence="1" id="KW-1133">Transmembrane helix</keyword>
<feature type="transmembrane region" description="Helical" evidence="1">
    <location>
        <begin position="55"/>
        <end position="70"/>
    </location>
</feature>
<feature type="transmembrane region" description="Helical" evidence="1">
    <location>
        <begin position="31"/>
        <end position="49"/>
    </location>
</feature>
<reference evidence="2 3" key="1">
    <citation type="journal article" date="2009" name="Stand. Genomic Sci.">
        <title>Complete genome sequence of Beutenbergia cavernae type strain (HKI 0122).</title>
        <authorList>
            <person name="Land M."/>
            <person name="Pukall R."/>
            <person name="Abt B."/>
            <person name="Goker M."/>
            <person name="Rohde M."/>
            <person name="Glavina Del Rio T."/>
            <person name="Tice H."/>
            <person name="Copeland A."/>
            <person name="Cheng J.F."/>
            <person name="Lucas S."/>
            <person name="Chen F."/>
            <person name="Nolan M."/>
            <person name="Bruce D."/>
            <person name="Goodwin L."/>
            <person name="Pitluck S."/>
            <person name="Ivanova N."/>
            <person name="Mavromatis K."/>
            <person name="Ovchinnikova G."/>
            <person name="Pati A."/>
            <person name="Chen A."/>
            <person name="Palaniappan K."/>
            <person name="Hauser L."/>
            <person name="Chang Y.J."/>
            <person name="Jefferies C.C."/>
            <person name="Saunders E."/>
            <person name="Brettin T."/>
            <person name="Detter J.C."/>
            <person name="Han C."/>
            <person name="Chain P."/>
            <person name="Bristow J."/>
            <person name="Eisen J.A."/>
            <person name="Markowitz V."/>
            <person name="Hugenholtz P."/>
            <person name="Kyrpides N.C."/>
            <person name="Klenk H.P."/>
            <person name="Lapidus A."/>
        </authorList>
    </citation>
    <scope>NUCLEOTIDE SEQUENCE [LARGE SCALE GENOMIC DNA]</scope>
    <source>
        <strain evidence="3">ATCC BAA-8 / DSM 12333 / NBRC 16432</strain>
    </source>
</reference>
<dbReference type="OrthoDB" id="3827267at2"/>
<name>C5BZE0_BEUC1</name>
<dbReference type="AlphaFoldDB" id="C5BZE0"/>
<keyword evidence="3" id="KW-1185">Reference proteome</keyword>
<dbReference type="eggNOG" id="ENOG50308PC">
    <property type="taxonomic scope" value="Bacteria"/>
</dbReference>
<keyword evidence="1" id="KW-0472">Membrane</keyword>
<dbReference type="HOGENOM" id="CLU_080080_2_0_11"/>
<evidence type="ECO:0000313" key="2">
    <source>
        <dbReference type="EMBL" id="ACQ79112.1"/>
    </source>
</evidence>
<organism evidence="2 3">
    <name type="scientific">Beutenbergia cavernae (strain ATCC BAA-8 / DSM 12333 / CCUG 43141 / JCM 11478 / NBRC 16432 / NCIMB 13614 / HKI 0122)</name>
    <dbReference type="NCBI Taxonomy" id="471853"/>
    <lineage>
        <taxon>Bacteria</taxon>
        <taxon>Bacillati</taxon>
        <taxon>Actinomycetota</taxon>
        <taxon>Actinomycetes</taxon>
        <taxon>Micrococcales</taxon>
        <taxon>Beutenbergiaceae</taxon>
        <taxon>Beutenbergia</taxon>
    </lineage>
</organism>
<evidence type="ECO:0000313" key="3">
    <source>
        <dbReference type="Proteomes" id="UP000007962"/>
    </source>
</evidence>
<sequence>MSSLVAALAADAVAITVLVYALYFRRHHRRDLALAYVALNAGVLAVTLLLAGSEVGLGLGLGLFGILSIIRLRSDSITQGEIAYYFVALALGLVNGLHPAGPWLAPAMSAVLVVVMFVADHPRLAPRTRRQTVTLDRAYPDATRLREALAELLHAEILAVDVRSLDLVLDTTVVDVRFRLHGASAGEPSAGRPLEPTGAVS</sequence>
<protein>
    <recommendedName>
        <fullName evidence="4">Permease</fullName>
    </recommendedName>
</protein>
<dbReference type="InterPro" id="IPR032531">
    <property type="entry name" value="DUF4956"/>
</dbReference>
<dbReference type="STRING" id="471853.Bcav_0851"/>